<dbReference type="SUPFAM" id="SSF51735">
    <property type="entry name" value="NAD(P)-binding Rossmann-fold domains"/>
    <property type="match status" value="1"/>
</dbReference>
<comment type="caution">
    <text evidence="1">The sequence shown here is derived from an EMBL/GenBank/DDBJ whole genome shotgun (WGS) entry which is preliminary data.</text>
</comment>
<dbReference type="EMBL" id="JAGGJU010000013">
    <property type="protein sequence ID" value="MBP1852783.1"/>
    <property type="molecule type" value="Genomic_DNA"/>
</dbReference>
<dbReference type="InterPro" id="IPR002347">
    <property type="entry name" value="SDR_fam"/>
</dbReference>
<dbReference type="InterPro" id="IPR036291">
    <property type="entry name" value="NAD(P)-bd_dom_sf"/>
</dbReference>
<gene>
    <name evidence="1" type="ORF">J2Z17_004242</name>
</gene>
<sequence>MFEDQSIADDVPNQIPISPLGTMAEVASAVVFHALDGADLVTGHHFLMDGGWTVW</sequence>
<keyword evidence="2" id="KW-1185">Reference proteome</keyword>
<evidence type="ECO:0000313" key="2">
    <source>
        <dbReference type="Proteomes" id="UP000759443"/>
    </source>
</evidence>
<dbReference type="Gene3D" id="3.40.50.720">
    <property type="entry name" value="NAD(P)-binding Rossmann-like Domain"/>
    <property type="match status" value="1"/>
</dbReference>
<evidence type="ECO:0000313" key="1">
    <source>
        <dbReference type="EMBL" id="MBP1852783.1"/>
    </source>
</evidence>
<proteinExistence type="predicted"/>
<dbReference type="Proteomes" id="UP000759443">
    <property type="component" value="Unassembled WGS sequence"/>
</dbReference>
<name>A0ABS4E4A7_9HYPH</name>
<dbReference type="Pfam" id="PF13561">
    <property type="entry name" value="adh_short_C2"/>
    <property type="match status" value="1"/>
</dbReference>
<organism evidence="1 2">
    <name type="scientific">Rhizobium halophytocola</name>
    <dbReference type="NCBI Taxonomy" id="735519"/>
    <lineage>
        <taxon>Bacteria</taxon>
        <taxon>Pseudomonadati</taxon>
        <taxon>Pseudomonadota</taxon>
        <taxon>Alphaproteobacteria</taxon>
        <taxon>Hyphomicrobiales</taxon>
        <taxon>Rhizobiaceae</taxon>
        <taxon>Rhizobium/Agrobacterium group</taxon>
        <taxon>Rhizobium</taxon>
    </lineage>
</organism>
<accession>A0ABS4E4A7</accession>
<protein>
    <submittedName>
        <fullName evidence="1">NAD(P)-dependent dehydrogenase (Short-subunit alcohol dehydrogenase family)</fullName>
    </submittedName>
</protein>
<reference evidence="1 2" key="1">
    <citation type="submission" date="2021-03" db="EMBL/GenBank/DDBJ databases">
        <title>Genomic Encyclopedia of Type Strains, Phase IV (KMG-IV): sequencing the most valuable type-strain genomes for metagenomic binning, comparative biology and taxonomic classification.</title>
        <authorList>
            <person name="Goeker M."/>
        </authorList>
    </citation>
    <scope>NUCLEOTIDE SEQUENCE [LARGE SCALE GENOMIC DNA]</scope>
    <source>
        <strain evidence="1 2">DSM 21600</strain>
    </source>
</reference>
<dbReference type="RefSeq" id="WP_209947912.1">
    <property type="nucleotide sequence ID" value="NZ_JAGGJU010000013.1"/>
</dbReference>